<dbReference type="InterPro" id="IPR052340">
    <property type="entry name" value="RNase_Y/CdgJ"/>
</dbReference>
<dbReference type="PANTHER" id="PTHR33525:SF3">
    <property type="entry name" value="RIBONUCLEASE Y"/>
    <property type="match status" value="1"/>
</dbReference>
<evidence type="ECO:0000313" key="3">
    <source>
        <dbReference type="Proteomes" id="UP001606305"/>
    </source>
</evidence>
<protein>
    <submittedName>
        <fullName evidence="2">HDOD domain-containing protein</fullName>
    </submittedName>
</protein>
<proteinExistence type="predicted"/>
<dbReference type="Pfam" id="PF08668">
    <property type="entry name" value="HDOD"/>
    <property type="match status" value="1"/>
</dbReference>
<dbReference type="SUPFAM" id="SSF109604">
    <property type="entry name" value="HD-domain/PDEase-like"/>
    <property type="match status" value="1"/>
</dbReference>
<evidence type="ECO:0000259" key="1">
    <source>
        <dbReference type="PROSITE" id="PS51833"/>
    </source>
</evidence>
<name>A0ABW7G1J8_9BURK</name>
<keyword evidence="3" id="KW-1185">Reference proteome</keyword>
<evidence type="ECO:0000313" key="2">
    <source>
        <dbReference type="EMBL" id="MFG6455800.1"/>
    </source>
</evidence>
<dbReference type="RefSeq" id="WP_394486460.1">
    <property type="nucleotide sequence ID" value="NZ_JBIGIA010000002.1"/>
</dbReference>
<feature type="domain" description="HDOD" evidence="1">
    <location>
        <begin position="21"/>
        <end position="214"/>
    </location>
</feature>
<dbReference type="Gene3D" id="1.10.3210.10">
    <property type="entry name" value="Hypothetical protein af1432"/>
    <property type="match status" value="1"/>
</dbReference>
<gene>
    <name evidence="2" type="ORF">ACG00X_03055</name>
</gene>
<dbReference type="EMBL" id="JBIGIA010000002">
    <property type="protein sequence ID" value="MFG6455800.1"/>
    <property type="molecule type" value="Genomic_DNA"/>
</dbReference>
<reference evidence="2 3" key="1">
    <citation type="submission" date="2024-09" db="EMBL/GenBank/DDBJ databases">
        <title>Novel species of the genus Pelomonas and Roseateles isolated from streams.</title>
        <authorList>
            <person name="Lu H."/>
        </authorList>
    </citation>
    <scope>NUCLEOTIDE SEQUENCE [LARGE SCALE GENOMIC DNA]</scope>
    <source>
        <strain evidence="2 3">BYS96W</strain>
    </source>
</reference>
<sequence length="280" mass="29143">MSTPASIMDGVRAAAGGQLQLPSVPRVVRRLISQLRDPAASVVDLVDELEQEPQLAARTLRIANSPYYCGRRSLASLQDAVAIIGTNTLRTLVISGGLEAVFVAVPGVNLRQFWLDATITAKAARSLTRLAGGDAEAAFLAGLLHNVGHLILCQAFADTLPAVLAGARSARGKELAAVEREACGLDHAQVSAAWLDELGFPSVIVDAVAHHLDSDIAPGTLAPVLALATQVAASIEAGDNAQRALHKLDVSLVTAASLVAEKLDERFGPQYEQLAAGGEA</sequence>
<dbReference type="Proteomes" id="UP001606305">
    <property type="component" value="Unassembled WGS sequence"/>
</dbReference>
<dbReference type="InterPro" id="IPR013976">
    <property type="entry name" value="HDOD"/>
</dbReference>
<organism evidence="2 3">
    <name type="scientific">Pelomonas nitida</name>
    <dbReference type="NCBI Taxonomy" id="3299027"/>
    <lineage>
        <taxon>Bacteria</taxon>
        <taxon>Pseudomonadati</taxon>
        <taxon>Pseudomonadota</taxon>
        <taxon>Betaproteobacteria</taxon>
        <taxon>Burkholderiales</taxon>
        <taxon>Sphaerotilaceae</taxon>
        <taxon>Roseateles</taxon>
    </lineage>
</organism>
<dbReference type="PROSITE" id="PS51833">
    <property type="entry name" value="HDOD"/>
    <property type="match status" value="1"/>
</dbReference>
<comment type="caution">
    <text evidence="2">The sequence shown here is derived from an EMBL/GenBank/DDBJ whole genome shotgun (WGS) entry which is preliminary data.</text>
</comment>
<accession>A0ABW7G1J8</accession>
<dbReference type="PANTHER" id="PTHR33525">
    <property type="match status" value="1"/>
</dbReference>